<keyword evidence="2 4" id="KW-0689">Ribosomal protein</keyword>
<dbReference type="GO" id="GO:0032543">
    <property type="term" value="P:mitochondrial translation"/>
    <property type="evidence" value="ECO:0007669"/>
    <property type="project" value="TreeGrafter"/>
</dbReference>
<evidence type="ECO:0000256" key="2">
    <source>
        <dbReference type="ARBA" id="ARBA00022980"/>
    </source>
</evidence>
<dbReference type="GO" id="GO:0005762">
    <property type="term" value="C:mitochondrial large ribosomal subunit"/>
    <property type="evidence" value="ECO:0007669"/>
    <property type="project" value="TreeGrafter"/>
</dbReference>
<evidence type="ECO:0000313" key="7">
    <source>
        <dbReference type="Proteomes" id="UP000267251"/>
    </source>
</evidence>
<feature type="non-terminal residue" evidence="6">
    <location>
        <position position="138"/>
    </location>
</feature>
<evidence type="ECO:0000313" key="6">
    <source>
        <dbReference type="EMBL" id="RKP11972.1"/>
    </source>
</evidence>
<feature type="region of interest" description="Disordered" evidence="5">
    <location>
        <begin position="1"/>
        <end position="20"/>
    </location>
</feature>
<dbReference type="AlphaFoldDB" id="A0A4P9Y0H5"/>
<accession>A0A4P9Y0H5</accession>
<dbReference type="PROSITE" id="PS00701">
    <property type="entry name" value="RIBOSOMAL_L16_2"/>
    <property type="match status" value="1"/>
</dbReference>
<dbReference type="InterPro" id="IPR020798">
    <property type="entry name" value="Ribosomal_uL16_CS"/>
</dbReference>
<keyword evidence="3 4" id="KW-0687">Ribonucleoprotein</keyword>
<dbReference type="InterPro" id="IPR000114">
    <property type="entry name" value="Ribosomal_uL16_bact-type"/>
</dbReference>
<dbReference type="NCBIfam" id="TIGR01164">
    <property type="entry name" value="rplP_bact"/>
    <property type="match status" value="1"/>
</dbReference>
<dbReference type="SUPFAM" id="SSF54686">
    <property type="entry name" value="Ribosomal protein L16p/L10e"/>
    <property type="match status" value="1"/>
</dbReference>
<dbReference type="EMBL" id="KZ988548">
    <property type="protein sequence ID" value="RKP11972.1"/>
    <property type="molecule type" value="Genomic_DNA"/>
</dbReference>
<evidence type="ECO:0000256" key="4">
    <source>
        <dbReference type="RuleBase" id="RU004413"/>
    </source>
</evidence>
<organism evidence="6 7">
    <name type="scientific">Piptocephalis cylindrospora</name>
    <dbReference type="NCBI Taxonomy" id="1907219"/>
    <lineage>
        <taxon>Eukaryota</taxon>
        <taxon>Fungi</taxon>
        <taxon>Fungi incertae sedis</taxon>
        <taxon>Zoopagomycota</taxon>
        <taxon>Zoopagomycotina</taxon>
        <taxon>Zoopagomycetes</taxon>
        <taxon>Zoopagales</taxon>
        <taxon>Piptocephalidaceae</taxon>
        <taxon>Piptocephalis</taxon>
    </lineage>
</organism>
<dbReference type="Pfam" id="PF00252">
    <property type="entry name" value="Ribosomal_L16"/>
    <property type="match status" value="1"/>
</dbReference>
<feature type="non-terminal residue" evidence="6">
    <location>
        <position position="1"/>
    </location>
</feature>
<dbReference type="PANTHER" id="PTHR12220">
    <property type="entry name" value="50S/60S RIBOSOMAL PROTEIN L16"/>
    <property type="match status" value="1"/>
</dbReference>
<evidence type="ECO:0000256" key="3">
    <source>
        <dbReference type="ARBA" id="ARBA00023274"/>
    </source>
</evidence>
<protein>
    <submittedName>
        <fullName evidence="6">Ribosomal protein L10e/L16</fullName>
    </submittedName>
</protein>
<comment type="similarity">
    <text evidence="1 4">Belongs to the universal ribosomal protein uL16 family.</text>
</comment>
<dbReference type="GO" id="GO:0003735">
    <property type="term" value="F:structural constituent of ribosome"/>
    <property type="evidence" value="ECO:0007669"/>
    <property type="project" value="InterPro"/>
</dbReference>
<evidence type="ECO:0000256" key="1">
    <source>
        <dbReference type="ARBA" id="ARBA00008931"/>
    </source>
</evidence>
<keyword evidence="7" id="KW-1185">Reference proteome</keyword>
<dbReference type="InterPro" id="IPR036920">
    <property type="entry name" value="Ribosomal_uL16_sf"/>
</dbReference>
<dbReference type="PRINTS" id="PR00060">
    <property type="entry name" value="RIBOSOMALL16"/>
</dbReference>
<dbReference type="InterPro" id="IPR047873">
    <property type="entry name" value="Ribosomal_uL16"/>
</dbReference>
<feature type="compositionally biased region" description="Basic residues" evidence="5">
    <location>
        <begin position="1"/>
        <end position="11"/>
    </location>
</feature>
<dbReference type="Gene3D" id="3.90.1170.10">
    <property type="entry name" value="Ribosomal protein L10e/L16"/>
    <property type="match status" value="1"/>
</dbReference>
<dbReference type="OrthoDB" id="268521at2759"/>
<evidence type="ECO:0000256" key="5">
    <source>
        <dbReference type="SAM" id="MobiDB-lite"/>
    </source>
</evidence>
<dbReference type="Proteomes" id="UP000267251">
    <property type="component" value="Unassembled WGS sequence"/>
</dbReference>
<dbReference type="GO" id="GO:0019843">
    <property type="term" value="F:rRNA binding"/>
    <property type="evidence" value="ECO:0007669"/>
    <property type="project" value="InterPro"/>
</dbReference>
<gene>
    <name evidence="6" type="ORF">BJ684DRAFT_5834</name>
</gene>
<dbReference type="InterPro" id="IPR016180">
    <property type="entry name" value="Ribosomal_uL16_dom"/>
</dbReference>
<reference evidence="7" key="1">
    <citation type="journal article" date="2018" name="Nat. Microbiol.">
        <title>Leveraging single-cell genomics to expand the fungal tree of life.</title>
        <authorList>
            <person name="Ahrendt S.R."/>
            <person name="Quandt C.A."/>
            <person name="Ciobanu D."/>
            <person name="Clum A."/>
            <person name="Salamov A."/>
            <person name="Andreopoulos B."/>
            <person name="Cheng J.F."/>
            <person name="Woyke T."/>
            <person name="Pelin A."/>
            <person name="Henrissat B."/>
            <person name="Reynolds N.K."/>
            <person name="Benny G.L."/>
            <person name="Smith M.E."/>
            <person name="James T.Y."/>
            <person name="Grigoriev I.V."/>
        </authorList>
    </citation>
    <scope>NUCLEOTIDE SEQUENCE [LARGE SCALE GENOMIC DNA]</scope>
</reference>
<dbReference type="CDD" id="cd01433">
    <property type="entry name" value="Ribosomal_L16_L10e"/>
    <property type="match status" value="1"/>
</dbReference>
<dbReference type="PANTHER" id="PTHR12220:SF13">
    <property type="entry name" value="LARGE RIBOSOMAL SUBUNIT PROTEIN UL16M"/>
    <property type="match status" value="1"/>
</dbReference>
<sequence>PRRFRSRKSQKGRIPVPLGGSTAGTSLQFGTFGLRVLQGSRLKAATLHAAQTTLKRKLKAVKGAQIWTRVFPATPITSKGNETRMGKGKGAFDHWAVRVPQNRILFEIGGPDLHDQVARDALKQVTDKLPVRTEFVVR</sequence>
<name>A0A4P9Y0H5_9FUNG</name>
<proteinExistence type="inferred from homology"/>